<dbReference type="STRING" id="474950.SAMN05421771_1440"/>
<evidence type="ECO:0000313" key="2">
    <source>
        <dbReference type="EMBL" id="SFS08168.1"/>
    </source>
</evidence>
<gene>
    <name evidence="2" type="ORF">SAMN05421771_1440</name>
</gene>
<dbReference type="RefSeq" id="WP_089837939.1">
    <property type="nucleotide sequence ID" value="NZ_FOZL01000001.1"/>
</dbReference>
<keyword evidence="1" id="KW-0732">Signal</keyword>
<accession>A0A1I6LXP1</accession>
<feature type="chain" id="PRO_5011682421" description="DUF5666 domain-containing protein" evidence="1">
    <location>
        <begin position="31"/>
        <end position="122"/>
    </location>
</feature>
<protein>
    <recommendedName>
        <fullName evidence="4">DUF5666 domain-containing protein</fullName>
    </recommendedName>
</protein>
<dbReference type="Proteomes" id="UP000199024">
    <property type="component" value="Unassembled WGS sequence"/>
</dbReference>
<dbReference type="OrthoDB" id="121874at2"/>
<keyword evidence="3" id="KW-1185">Reference proteome</keyword>
<evidence type="ECO:0008006" key="4">
    <source>
        <dbReference type="Google" id="ProtNLM"/>
    </source>
</evidence>
<evidence type="ECO:0000256" key="1">
    <source>
        <dbReference type="SAM" id="SignalP"/>
    </source>
</evidence>
<proteinExistence type="predicted"/>
<dbReference type="EMBL" id="FOZL01000001">
    <property type="protein sequence ID" value="SFS08168.1"/>
    <property type="molecule type" value="Genomic_DNA"/>
</dbReference>
<dbReference type="AlphaFoldDB" id="A0A1I6LXP1"/>
<sequence length="122" mass="13083">MRKSASFSVKLVVGLAFAVTCMMTVPTCLAQDVAHAVTGIVKHVDHGSRKVVVKVKDRSEQTIKYTDKTTVEIGKVSKKGAVDSWLGTKDGAKVTVRYTVKAGNKTAIAFRDATEKTGDALK</sequence>
<evidence type="ECO:0000313" key="3">
    <source>
        <dbReference type="Proteomes" id="UP000199024"/>
    </source>
</evidence>
<reference evidence="2 3" key="1">
    <citation type="submission" date="2016-10" db="EMBL/GenBank/DDBJ databases">
        <authorList>
            <person name="de Groot N.N."/>
        </authorList>
    </citation>
    <scope>NUCLEOTIDE SEQUENCE [LARGE SCALE GENOMIC DNA]</scope>
    <source>
        <strain evidence="2 3">DSM 21001</strain>
    </source>
</reference>
<name>A0A1I6LXP1_9BACT</name>
<feature type="signal peptide" evidence="1">
    <location>
        <begin position="1"/>
        <end position="30"/>
    </location>
</feature>
<organism evidence="2 3">
    <name type="scientific">Granulicella pectinivorans</name>
    <dbReference type="NCBI Taxonomy" id="474950"/>
    <lineage>
        <taxon>Bacteria</taxon>
        <taxon>Pseudomonadati</taxon>
        <taxon>Acidobacteriota</taxon>
        <taxon>Terriglobia</taxon>
        <taxon>Terriglobales</taxon>
        <taxon>Acidobacteriaceae</taxon>
        <taxon>Granulicella</taxon>
    </lineage>
</organism>